<protein>
    <submittedName>
        <fullName evidence="1">Uncharacterized protein</fullName>
    </submittedName>
</protein>
<dbReference type="Gramene" id="ORUFI01G11030.1">
    <property type="protein sequence ID" value="ORUFI01G11030.1"/>
    <property type="gene ID" value="ORUFI01G11030"/>
</dbReference>
<reference evidence="2" key="1">
    <citation type="submission" date="2013-06" db="EMBL/GenBank/DDBJ databases">
        <authorList>
            <person name="Zhao Q."/>
        </authorList>
    </citation>
    <scope>NUCLEOTIDE SEQUENCE</scope>
    <source>
        <strain evidence="2">cv. W1943</strain>
    </source>
</reference>
<accession>A0A0E0MU79</accession>
<organism evidence="1 2">
    <name type="scientific">Oryza rufipogon</name>
    <name type="common">Brownbeard rice</name>
    <name type="synonym">Asian wild rice</name>
    <dbReference type="NCBI Taxonomy" id="4529"/>
    <lineage>
        <taxon>Eukaryota</taxon>
        <taxon>Viridiplantae</taxon>
        <taxon>Streptophyta</taxon>
        <taxon>Embryophyta</taxon>
        <taxon>Tracheophyta</taxon>
        <taxon>Spermatophyta</taxon>
        <taxon>Magnoliopsida</taxon>
        <taxon>Liliopsida</taxon>
        <taxon>Poales</taxon>
        <taxon>Poaceae</taxon>
        <taxon>BOP clade</taxon>
        <taxon>Oryzoideae</taxon>
        <taxon>Oryzeae</taxon>
        <taxon>Oryzinae</taxon>
        <taxon>Oryza</taxon>
    </lineage>
</organism>
<sequence>MMVERVEDVFSEIFRSDADVEDDDPNIFLTDNISLLSEIDKSVIASGRHGFGLSFGHPVAVLKGTY</sequence>
<evidence type="ECO:0000313" key="1">
    <source>
        <dbReference type="EnsemblPlants" id="ORUFI01G11030.1"/>
    </source>
</evidence>
<proteinExistence type="predicted"/>
<keyword evidence="2" id="KW-1185">Reference proteome</keyword>
<name>A0A0E0MU79_ORYRU</name>
<dbReference type="HOGENOM" id="CLU_2835656_0_0_1"/>
<evidence type="ECO:0000313" key="2">
    <source>
        <dbReference type="Proteomes" id="UP000008022"/>
    </source>
</evidence>
<reference evidence="1" key="2">
    <citation type="submission" date="2015-06" db="UniProtKB">
        <authorList>
            <consortium name="EnsemblPlants"/>
        </authorList>
    </citation>
    <scope>IDENTIFICATION</scope>
</reference>
<dbReference type="Proteomes" id="UP000008022">
    <property type="component" value="Unassembled WGS sequence"/>
</dbReference>
<dbReference type="EnsemblPlants" id="ORUFI01G11030.1">
    <property type="protein sequence ID" value="ORUFI01G11030.1"/>
    <property type="gene ID" value="ORUFI01G11030"/>
</dbReference>
<dbReference type="AlphaFoldDB" id="A0A0E0MU79"/>